<evidence type="ECO:0000313" key="1">
    <source>
        <dbReference type="EMBL" id="KAJ8683525.1"/>
    </source>
</evidence>
<reference evidence="1" key="1">
    <citation type="submission" date="2023-04" db="EMBL/GenBank/DDBJ databases">
        <title>A chromosome-level genome assembly of the parasitoid wasp Eretmocerus hayati.</title>
        <authorList>
            <person name="Zhong Y."/>
            <person name="Liu S."/>
            <person name="Liu Y."/>
        </authorList>
    </citation>
    <scope>NUCLEOTIDE SEQUENCE</scope>
    <source>
        <strain evidence="1">ZJU_SS_LIU_2023</strain>
    </source>
</reference>
<organism evidence="1 2">
    <name type="scientific">Eretmocerus hayati</name>
    <dbReference type="NCBI Taxonomy" id="131215"/>
    <lineage>
        <taxon>Eukaryota</taxon>
        <taxon>Metazoa</taxon>
        <taxon>Ecdysozoa</taxon>
        <taxon>Arthropoda</taxon>
        <taxon>Hexapoda</taxon>
        <taxon>Insecta</taxon>
        <taxon>Pterygota</taxon>
        <taxon>Neoptera</taxon>
        <taxon>Endopterygota</taxon>
        <taxon>Hymenoptera</taxon>
        <taxon>Apocrita</taxon>
        <taxon>Proctotrupomorpha</taxon>
        <taxon>Chalcidoidea</taxon>
        <taxon>Aphelinidae</taxon>
        <taxon>Aphelininae</taxon>
        <taxon>Eretmocerus</taxon>
    </lineage>
</organism>
<dbReference type="EMBL" id="CM056741">
    <property type="protein sequence ID" value="KAJ8683525.1"/>
    <property type="molecule type" value="Genomic_DNA"/>
</dbReference>
<dbReference type="Proteomes" id="UP001239111">
    <property type="component" value="Chromosome 1"/>
</dbReference>
<evidence type="ECO:0000313" key="2">
    <source>
        <dbReference type="Proteomes" id="UP001239111"/>
    </source>
</evidence>
<name>A0ACC2PJD1_9HYME</name>
<gene>
    <name evidence="1" type="ORF">QAD02_019317</name>
</gene>
<accession>A0ACC2PJD1</accession>
<keyword evidence="2" id="KW-1185">Reference proteome</keyword>
<sequence>TATAFSSAVLRSSSASRAITSVTTRASESSSSAARSQSNPKIATNTRYRVNQQQQRHQQQQQSNLTRNALTSSSSSSSSLNGAESALLGSNEQLGGRFANSNNNNNTNNSSNNNNNSSSNAQDVCDNSNDSGLGFEDRHQQLNKSVVWNGRSVVEEERKRRKMDIKLESEDANFAFPEIIPGSQSEAKVSTRNNGIATNSSRSTSNTNGSVNRVVGVTRPRPHLSVLGKRAPPAHQGPVTLTSQLSSLSRNGKTQLQIICQPEQQHRARYQTEGSRGAVKDRTGNGFPIVRLVNYDKPSILQVFIGTDLGRVAPHMFYQACRVSGKNSTPCVERKIDGTIVIEVDMDPAKDMIITCDCVGILKERNVDVEHRFPQETGILQGRSKKKSTRCRMIFRTTITHDDGTDETLQICSHPIVCTQPPGVPEICKKSLTSCPCTGGLELFVLGKNFLKDTRIVFQLDGDEMNSSLEPHWECTVLPDKEFLQQTHLVCVVPAYRRQNLAPSETVSVKLYAISSGKTSEPHTFLYTAASTPPSPSVGKLENTNSNSLSNSETGLPPNKIPATSLAVPGSVPTNGLHPVPVMLSQAAPSSANFLKTIQPPNVTSAQSITPESTLKSDPSPPPPVTPAQSAMMWSTPSTNGQVTPADMMMPPPSNLVANPLMNRRPSSGMQLILPDNLKTEVLDENSQNSLISGDNSMPGLPTPTHNGNTVASPLEQLVNENSRESSQQSLIRSNAQTNASPVQDALLGVVDLMRNQHSMNMMPQHQNFSGLIEQVKVLPSHHMNKDSSPIIANESSISNNMHNSGVVDLRMKHHQTEFNGLGNGALGSFAATPADEPLPAQSGQSIEKYLNQIASEPKKNDPQDANFVRASIISNGQPENTSATSNLLSAVPDPSNIPLDELVNSAVESHQMVSPLRPTNSSPNVMINHVTTVVDHESGGIVNSPQQQASRNSPAAPCKTMLLDALMPTNNVSPLSRNLIETTKIGCNAS</sequence>
<proteinExistence type="predicted"/>
<protein>
    <submittedName>
        <fullName evidence="1">Uncharacterized protein</fullName>
    </submittedName>
</protein>
<comment type="caution">
    <text evidence="1">The sequence shown here is derived from an EMBL/GenBank/DDBJ whole genome shotgun (WGS) entry which is preliminary data.</text>
</comment>
<feature type="non-terminal residue" evidence="1">
    <location>
        <position position="1"/>
    </location>
</feature>